<accession>A0A507CIK9</accession>
<keyword evidence="4" id="KW-0472">Membrane</keyword>
<dbReference type="InterPro" id="IPR019465">
    <property type="entry name" value="Cog5"/>
</dbReference>
<dbReference type="GO" id="GO:0006891">
    <property type="term" value="P:intra-Golgi vesicle-mediated transport"/>
    <property type="evidence" value="ECO:0007669"/>
    <property type="project" value="InterPro"/>
</dbReference>
<keyword evidence="3" id="KW-0333">Golgi apparatus</keyword>
<evidence type="ECO:0000259" key="6">
    <source>
        <dbReference type="Pfam" id="PF20649"/>
    </source>
</evidence>
<dbReference type="InterPro" id="IPR049176">
    <property type="entry name" value="COG5_N"/>
</dbReference>
<evidence type="ECO:0000256" key="3">
    <source>
        <dbReference type="ARBA" id="ARBA00023034"/>
    </source>
</evidence>
<dbReference type="InterPro" id="IPR048485">
    <property type="entry name" value="COG5_helical"/>
</dbReference>
<dbReference type="PANTHER" id="PTHR13228:SF3">
    <property type="entry name" value="CONSERVED OLIGOMERIC GOLGI COMPLEX SUBUNIT 5"/>
    <property type="match status" value="1"/>
</dbReference>
<reference evidence="7 8" key="1">
    <citation type="journal article" date="2019" name="Sci. Rep.">
        <title>Comparative genomics of chytrid fungi reveal insights into the obligate biotrophic and pathogenic lifestyle of Synchytrium endobioticum.</title>
        <authorList>
            <person name="van de Vossenberg B.T.L.H."/>
            <person name="Warris S."/>
            <person name="Nguyen H.D.T."/>
            <person name="van Gent-Pelzer M.P.E."/>
            <person name="Joly D.L."/>
            <person name="van de Geest H.C."/>
            <person name="Bonants P.J.M."/>
            <person name="Smith D.S."/>
            <person name="Levesque C.A."/>
            <person name="van der Lee T.A.J."/>
        </authorList>
    </citation>
    <scope>NUCLEOTIDE SEQUENCE [LARGE SCALE GENOMIC DNA]</scope>
    <source>
        <strain evidence="7 8">JEL517</strain>
    </source>
</reference>
<evidence type="ECO:0000256" key="4">
    <source>
        <dbReference type="ARBA" id="ARBA00023136"/>
    </source>
</evidence>
<evidence type="ECO:0000313" key="8">
    <source>
        <dbReference type="Proteomes" id="UP000319731"/>
    </source>
</evidence>
<dbReference type="OrthoDB" id="18786at2759"/>
<name>A0A507CIK9_9FUNG</name>
<sequence>MSNRRESTAPKLQSDNVLGSAEYQPFSTSDFDPGDFANRVLKAPAGSAYHGLDVSESLSKLSFSIDFLEKHLRDEISEHYEDLLRKVTNLHELGDVVTKVKEGVASLSSSLDKIKTRIKDPYDQIRDKTMQLERIQAAAEMLRKIIRFLYVAKRLNAQLPSENQPTGGIEFAKAALSLNELDVILGESDLSGIVVVKTEMEFISKARKRVIDDADSLLQTGLTSQDLTVVSESVQVFHNLGHLQDRIRKTVDGLLEGCATAIRSSLDVGTLNREVMKDSSPSPVAGGGVRRVNEVPTTQQSAALWSSKLWERMEKLMDALYAHVVKVYLLERVLSRKRDPATQILFLDEVMKNMEGNLVNHFWNQFSLLLDKEMRLAMKGSTYLQQSLQLGYPRLLRLFQDFFTRINVTNGLESSTPTLDSTHAIKTLASFETAYMSRSMARMLEPINLAFPDRSSMGPGPRQPPVRDDVDKLVRIISSELEVAKFDKSLLVSVARNVSKAINTYTVRCENLAVADMSAYQIAGSGPPPPAQLLNLEIMSCLYHLHETAWKVFDEYDEVAHQAVEESLDAIHKLILAMVEPLLVTTTRDIEAVMIKMHKEDFGKPGSKPGASSSKALDPSASQYVYELTSRLRWLQREIYNRLQCGDETKEWVRIVILRALEYFIRQASLIRPLSEVGKLKLTKDMAQIELDLDQFLMRFGMRLEGEGADVYRSLRTFRSLIFLELQQVIPSSPADSPLPTHIIVHHLFVRGFPTLPLPMVAFNWSESQYSDWIDAHSDSDICTLLSRCLDAYAEEVKRKGEKEYCVEYPIVRALLNRPPADTS</sequence>
<dbReference type="STRING" id="1806994.A0A507CIK9"/>
<feature type="domain" description="Conserved oligomeric Golgi complex subunit 5 N-terminal" evidence="5">
    <location>
        <begin position="25"/>
        <end position="155"/>
    </location>
</feature>
<dbReference type="Pfam" id="PF10392">
    <property type="entry name" value="COG5_N"/>
    <property type="match status" value="1"/>
</dbReference>
<feature type="domain" description="Conserved oligomeric Golgi complex subunit 5 helical" evidence="6">
    <location>
        <begin position="190"/>
        <end position="403"/>
    </location>
</feature>
<dbReference type="GeneID" id="42001517"/>
<dbReference type="GO" id="GO:0017119">
    <property type="term" value="C:Golgi transport complex"/>
    <property type="evidence" value="ECO:0007669"/>
    <property type="project" value="InterPro"/>
</dbReference>
<dbReference type="Proteomes" id="UP000319731">
    <property type="component" value="Unassembled WGS sequence"/>
</dbReference>
<dbReference type="PANTHER" id="PTHR13228">
    <property type="entry name" value="CONSERVED OLIGOMERIC GOLGI COMPLEX COMPONENT 5"/>
    <property type="match status" value="1"/>
</dbReference>
<protein>
    <recommendedName>
        <fullName evidence="2">Conserved oligomeric Golgi complex subunit 5</fullName>
    </recommendedName>
</protein>
<organism evidence="7 8">
    <name type="scientific">Synchytrium microbalum</name>
    <dbReference type="NCBI Taxonomy" id="1806994"/>
    <lineage>
        <taxon>Eukaryota</taxon>
        <taxon>Fungi</taxon>
        <taxon>Fungi incertae sedis</taxon>
        <taxon>Chytridiomycota</taxon>
        <taxon>Chytridiomycota incertae sedis</taxon>
        <taxon>Chytridiomycetes</taxon>
        <taxon>Synchytriales</taxon>
        <taxon>Synchytriaceae</taxon>
        <taxon>Synchytrium</taxon>
    </lineage>
</organism>
<comment type="caution">
    <text evidence="7">The sequence shown here is derived from an EMBL/GenBank/DDBJ whole genome shotgun (WGS) entry which is preliminary data.</text>
</comment>
<comment type="subcellular location">
    <subcellularLocation>
        <location evidence="1">Golgi apparatus membrane</location>
        <topology evidence="1">Peripheral membrane protein</topology>
    </subcellularLocation>
</comment>
<dbReference type="AlphaFoldDB" id="A0A507CIK9"/>
<dbReference type="GO" id="GO:0000139">
    <property type="term" value="C:Golgi membrane"/>
    <property type="evidence" value="ECO:0007669"/>
    <property type="project" value="UniProtKB-SubCell"/>
</dbReference>
<dbReference type="EMBL" id="QEAO01000001">
    <property type="protein sequence ID" value="TPX38056.1"/>
    <property type="molecule type" value="Genomic_DNA"/>
</dbReference>
<evidence type="ECO:0000256" key="1">
    <source>
        <dbReference type="ARBA" id="ARBA00004395"/>
    </source>
</evidence>
<proteinExistence type="predicted"/>
<dbReference type="RefSeq" id="XP_031027771.1">
    <property type="nucleotide sequence ID" value="XM_031166220.1"/>
</dbReference>
<evidence type="ECO:0000256" key="2">
    <source>
        <dbReference type="ARBA" id="ARBA00020974"/>
    </source>
</evidence>
<dbReference type="Pfam" id="PF20649">
    <property type="entry name" value="COG5_C"/>
    <property type="match status" value="1"/>
</dbReference>
<evidence type="ECO:0000259" key="5">
    <source>
        <dbReference type="Pfam" id="PF10392"/>
    </source>
</evidence>
<keyword evidence="8" id="KW-1185">Reference proteome</keyword>
<gene>
    <name evidence="7" type="ORF">SmJEL517_g00290</name>
</gene>
<evidence type="ECO:0000313" key="7">
    <source>
        <dbReference type="EMBL" id="TPX38056.1"/>
    </source>
</evidence>